<proteinExistence type="predicted"/>
<accession>A0ACB8YQA3</accession>
<protein>
    <submittedName>
        <fullName evidence="1">Uncharacterized protein</fullName>
    </submittedName>
</protein>
<dbReference type="EMBL" id="CM042044">
    <property type="protein sequence ID" value="KAI3687692.1"/>
    <property type="molecule type" value="Genomic_DNA"/>
</dbReference>
<dbReference type="Proteomes" id="UP001056120">
    <property type="component" value="Linkage Group LG27"/>
</dbReference>
<reference evidence="1 2" key="2">
    <citation type="journal article" date="2022" name="Mol. Ecol. Resour.">
        <title>The genomes of chicory, endive, great burdock and yacon provide insights into Asteraceae paleo-polyploidization history and plant inulin production.</title>
        <authorList>
            <person name="Fan W."/>
            <person name="Wang S."/>
            <person name="Wang H."/>
            <person name="Wang A."/>
            <person name="Jiang F."/>
            <person name="Liu H."/>
            <person name="Zhao H."/>
            <person name="Xu D."/>
            <person name="Zhang Y."/>
        </authorList>
    </citation>
    <scope>NUCLEOTIDE SEQUENCE [LARGE SCALE GENOMIC DNA]</scope>
    <source>
        <strain evidence="2">cv. Yunnan</strain>
        <tissue evidence="1">Leaves</tissue>
    </source>
</reference>
<keyword evidence="2" id="KW-1185">Reference proteome</keyword>
<evidence type="ECO:0000313" key="2">
    <source>
        <dbReference type="Proteomes" id="UP001056120"/>
    </source>
</evidence>
<organism evidence="1 2">
    <name type="scientific">Smallanthus sonchifolius</name>
    <dbReference type="NCBI Taxonomy" id="185202"/>
    <lineage>
        <taxon>Eukaryota</taxon>
        <taxon>Viridiplantae</taxon>
        <taxon>Streptophyta</taxon>
        <taxon>Embryophyta</taxon>
        <taxon>Tracheophyta</taxon>
        <taxon>Spermatophyta</taxon>
        <taxon>Magnoliopsida</taxon>
        <taxon>eudicotyledons</taxon>
        <taxon>Gunneridae</taxon>
        <taxon>Pentapetalae</taxon>
        <taxon>asterids</taxon>
        <taxon>campanulids</taxon>
        <taxon>Asterales</taxon>
        <taxon>Asteraceae</taxon>
        <taxon>Asteroideae</taxon>
        <taxon>Heliantheae alliance</taxon>
        <taxon>Millerieae</taxon>
        <taxon>Smallanthus</taxon>
    </lineage>
</organism>
<comment type="caution">
    <text evidence="1">The sequence shown here is derived from an EMBL/GenBank/DDBJ whole genome shotgun (WGS) entry which is preliminary data.</text>
</comment>
<evidence type="ECO:0000313" key="1">
    <source>
        <dbReference type="EMBL" id="KAI3687692.1"/>
    </source>
</evidence>
<sequence>MVYSISGLIEQENICMHALCKCNSVHGYMKSYQWFGVLYSPTTLAYHHGLQPIYIRLFFFIIFYPLPSF</sequence>
<reference evidence="2" key="1">
    <citation type="journal article" date="2022" name="Mol. Ecol. Resour.">
        <title>The genomes of chicory, endive, great burdock and yacon provide insights into Asteraceae palaeo-polyploidization history and plant inulin production.</title>
        <authorList>
            <person name="Fan W."/>
            <person name="Wang S."/>
            <person name="Wang H."/>
            <person name="Wang A."/>
            <person name="Jiang F."/>
            <person name="Liu H."/>
            <person name="Zhao H."/>
            <person name="Xu D."/>
            <person name="Zhang Y."/>
        </authorList>
    </citation>
    <scope>NUCLEOTIDE SEQUENCE [LARGE SCALE GENOMIC DNA]</scope>
    <source>
        <strain evidence="2">cv. Yunnan</strain>
    </source>
</reference>
<name>A0ACB8YQA3_9ASTR</name>
<gene>
    <name evidence="1" type="ORF">L1987_81393</name>
</gene>